<dbReference type="InterPro" id="IPR035983">
    <property type="entry name" value="Hect_E3_ubiquitin_ligase"/>
</dbReference>
<keyword evidence="5 6" id="KW-0833">Ubl conjugation pathway</keyword>
<evidence type="ECO:0000256" key="1">
    <source>
        <dbReference type="ARBA" id="ARBA00000885"/>
    </source>
</evidence>
<evidence type="ECO:0000256" key="6">
    <source>
        <dbReference type="PROSITE-ProRule" id="PRU00104"/>
    </source>
</evidence>
<dbReference type="Proteomes" id="UP000433483">
    <property type="component" value="Unassembled WGS sequence"/>
</dbReference>
<evidence type="ECO:0000259" key="7">
    <source>
        <dbReference type="PROSITE" id="PS50237"/>
    </source>
</evidence>
<keyword evidence="4" id="KW-0808">Transferase</keyword>
<dbReference type="AlphaFoldDB" id="A0A6A3VW49"/>
<dbReference type="InterPro" id="IPR050409">
    <property type="entry name" value="E3_ubiq-protein_ligase"/>
</dbReference>
<dbReference type="Pfam" id="PF00632">
    <property type="entry name" value="HECT"/>
    <property type="match status" value="1"/>
</dbReference>
<evidence type="ECO:0000313" key="11">
    <source>
        <dbReference type="Proteomes" id="UP000441208"/>
    </source>
</evidence>
<comment type="caution">
    <text evidence="6">Lacks conserved residue(s) required for the propagation of feature annotation.</text>
</comment>
<dbReference type="SUPFAM" id="SSF56204">
    <property type="entry name" value="Hect, E3 ligase catalytic domain"/>
    <property type="match status" value="1"/>
</dbReference>
<comment type="catalytic activity">
    <reaction evidence="1">
        <text>S-ubiquitinyl-[E2 ubiquitin-conjugating enzyme]-L-cysteine + [acceptor protein]-L-lysine = [E2 ubiquitin-conjugating enzyme]-L-cysteine + N(6)-ubiquitinyl-[acceptor protein]-L-lysine.</text>
        <dbReference type="EC" id="2.3.2.26"/>
    </reaction>
</comment>
<dbReference type="GO" id="GO:0016567">
    <property type="term" value="P:protein ubiquitination"/>
    <property type="evidence" value="ECO:0007669"/>
    <property type="project" value="TreeGrafter"/>
</dbReference>
<evidence type="ECO:0000256" key="5">
    <source>
        <dbReference type="ARBA" id="ARBA00022786"/>
    </source>
</evidence>
<sequence length="107" mass="12294">MDEVTYFHPELYKSMVWMLENDGVEVLDLGVVERVGDRMTVVLISNGRNIEVTDAIKHEYLEHKFEHLLLLRTVVCAEWVRVSGKYKLIAADIRAVGGATRYSAERQ</sequence>
<dbReference type="GO" id="GO:0006511">
    <property type="term" value="P:ubiquitin-dependent protein catabolic process"/>
    <property type="evidence" value="ECO:0007669"/>
    <property type="project" value="TreeGrafter"/>
</dbReference>
<keyword evidence="10" id="KW-1185">Reference proteome</keyword>
<dbReference type="Proteomes" id="UP000441208">
    <property type="component" value="Unassembled WGS sequence"/>
</dbReference>
<evidence type="ECO:0000256" key="4">
    <source>
        <dbReference type="ARBA" id="ARBA00022679"/>
    </source>
</evidence>
<gene>
    <name evidence="9" type="ORF">PF005_g26490</name>
    <name evidence="8" type="ORF">PF007_g27362</name>
</gene>
<dbReference type="PANTHER" id="PTHR11254">
    <property type="entry name" value="HECT DOMAIN UBIQUITIN-PROTEIN LIGASE"/>
    <property type="match status" value="1"/>
</dbReference>
<protein>
    <recommendedName>
        <fullName evidence="3">HECT-type E3 ubiquitin transferase</fullName>
        <ecNumber evidence="3">2.3.2.26</ecNumber>
    </recommendedName>
</protein>
<dbReference type="Gene3D" id="3.30.2160.10">
    <property type="entry name" value="Hect, E3 ligase catalytic domain"/>
    <property type="match status" value="1"/>
</dbReference>
<dbReference type="GO" id="GO:0005737">
    <property type="term" value="C:cytoplasm"/>
    <property type="evidence" value="ECO:0007669"/>
    <property type="project" value="TreeGrafter"/>
</dbReference>
<reference evidence="10 11" key="1">
    <citation type="submission" date="2018-08" db="EMBL/GenBank/DDBJ databases">
        <title>Genomic investigation of the strawberry pathogen Phytophthora fragariae indicates pathogenicity is determined by transcriptional variation in three key races.</title>
        <authorList>
            <person name="Adams T.M."/>
            <person name="Armitage A.D."/>
            <person name="Sobczyk M.K."/>
            <person name="Bates H.J."/>
            <person name="Dunwell J.M."/>
            <person name="Nellist C.F."/>
            <person name="Harrison R.J."/>
        </authorList>
    </citation>
    <scope>NUCLEOTIDE SEQUENCE [LARGE SCALE GENOMIC DNA]</scope>
    <source>
        <strain evidence="9 10">NOV-27</strain>
        <strain evidence="8 11">NOV-71</strain>
    </source>
</reference>
<comment type="pathway">
    <text evidence="2">Protein modification; protein ubiquitination.</text>
</comment>
<organism evidence="9 10">
    <name type="scientific">Phytophthora fragariae</name>
    <dbReference type="NCBI Taxonomy" id="53985"/>
    <lineage>
        <taxon>Eukaryota</taxon>
        <taxon>Sar</taxon>
        <taxon>Stramenopiles</taxon>
        <taxon>Oomycota</taxon>
        <taxon>Peronosporomycetes</taxon>
        <taxon>Peronosporales</taxon>
        <taxon>Peronosporaceae</taxon>
        <taxon>Phytophthora</taxon>
    </lineage>
</organism>
<evidence type="ECO:0000256" key="2">
    <source>
        <dbReference type="ARBA" id="ARBA00004906"/>
    </source>
</evidence>
<dbReference type="OrthoDB" id="146083at2759"/>
<dbReference type="EMBL" id="QXFZ01003399">
    <property type="protein sequence ID" value="KAE9069329.1"/>
    <property type="molecule type" value="Genomic_DNA"/>
</dbReference>
<evidence type="ECO:0000256" key="3">
    <source>
        <dbReference type="ARBA" id="ARBA00012485"/>
    </source>
</evidence>
<evidence type="ECO:0000313" key="10">
    <source>
        <dbReference type="Proteomes" id="UP000433483"/>
    </source>
</evidence>
<dbReference type="EC" id="2.3.2.26" evidence="3"/>
<dbReference type="GO" id="GO:0061630">
    <property type="term" value="F:ubiquitin protein ligase activity"/>
    <property type="evidence" value="ECO:0007669"/>
    <property type="project" value="UniProtKB-EC"/>
</dbReference>
<evidence type="ECO:0000313" key="9">
    <source>
        <dbReference type="EMBL" id="KAE9172931.1"/>
    </source>
</evidence>
<feature type="domain" description="HECT" evidence="7">
    <location>
        <begin position="1"/>
        <end position="62"/>
    </location>
</feature>
<accession>A0A6A3VW49</accession>
<dbReference type="PANTHER" id="PTHR11254:SF440">
    <property type="entry name" value="E3 UBIQUITIN-PROTEIN LIGASE NEDD-4"/>
    <property type="match status" value="1"/>
</dbReference>
<dbReference type="InterPro" id="IPR000569">
    <property type="entry name" value="HECT_dom"/>
</dbReference>
<dbReference type="EMBL" id="QXGB01003076">
    <property type="protein sequence ID" value="KAE9172931.1"/>
    <property type="molecule type" value="Genomic_DNA"/>
</dbReference>
<comment type="caution">
    <text evidence="9">The sequence shown here is derived from an EMBL/GenBank/DDBJ whole genome shotgun (WGS) entry which is preliminary data.</text>
</comment>
<evidence type="ECO:0000313" key="8">
    <source>
        <dbReference type="EMBL" id="KAE9069329.1"/>
    </source>
</evidence>
<dbReference type="PROSITE" id="PS50237">
    <property type="entry name" value="HECT"/>
    <property type="match status" value="1"/>
</dbReference>
<proteinExistence type="predicted"/>
<name>A0A6A3VW49_9STRA</name>